<accession>A0A1T5LF65</accession>
<dbReference type="InterPro" id="IPR024775">
    <property type="entry name" value="DinB-like"/>
</dbReference>
<keyword evidence="3" id="KW-1185">Reference proteome</keyword>
<organism evidence="2 3">
    <name type="scientific">Ohtaekwangia koreensis</name>
    <dbReference type="NCBI Taxonomy" id="688867"/>
    <lineage>
        <taxon>Bacteria</taxon>
        <taxon>Pseudomonadati</taxon>
        <taxon>Bacteroidota</taxon>
        <taxon>Cytophagia</taxon>
        <taxon>Cytophagales</taxon>
        <taxon>Fulvivirgaceae</taxon>
        <taxon>Ohtaekwangia</taxon>
    </lineage>
</organism>
<proteinExistence type="predicted"/>
<name>A0A1T5LF65_9BACT</name>
<sequence>MTRPDLQSVAPFYKGYVEHVKELDLIEALIQSNKLTLELVRSIPEEKGGFRYQTGKWSVKELLCHLLDVERIFAYRTLRFARNDKTALHGFEENDYAPEANADARTIQELANEIERLRATTIDLFRSFTPAMLQRTGTANKAELSVLNLGYIIAGHESHHRKILKERYL</sequence>
<dbReference type="Gene3D" id="1.20.120.450">
    <property type="entry name" value="dinb family like domain"/>
    <property type="match status" value="1"/>
</dbReference>
<protein>
    <submittedName>
        <fullName evidence="2">Uncharacterized damage-inducible protein DinB (Forms a four-helix bundle)</fullName>
    </submittedName>
</protein>
<dbReference type="Pfam" id="PF12867">
    <property type="entry name" value="DinB_2"/>
    <property type="match status" value="1"/>
</dbReference>
<evidence type="ECO:0000259" key="1">
    <source>
        <dbReference type="Pfam" id="PF12867"/>
    </source>
</evidence>
<reference evidence="2 3" key="1">
    <citation type="submission" date="2017-02" db="EMBL/GenBank/DDBJ databases">
        <authorList>
            <person name="Peterson S.W."/>
        </authorList>
    </citation>
    <scope>NUCLEOTIDE SEQUENCE [LARGE SCALE GENOMIC DNA]</scope>
    <source>
        <strain evidence="2 3">DSM 25262</strain>
    </source>
</reference>
<evidence type="ECO:0000313" key="3">
    <source>
        <dbReference type="Proteomes" id="UP000190961"/>
    </source>
</evidence>
<dbReference type="EMBL" id="FUZU01000002">
    <property type="protein sequence ID" value="SKC74642.1"/>
    <property type="molecule type" value="Genomic_DNA"/>
</dbReference>
<gene>
    <name evidence="2" type="ORF">SAMN05660236_3103</name>
</gene>
<dbReference type="Proteomes" id="UP000190961">
    <property type="component" value="Unassembled WGS sequence"/>
</dbReference>
<feature type="domain" description="DinB-like" evidence="1">
    <location>
        <begin position="29"/>
        <end position="163"/>
    </location>
</feature>
<dbReference type="OrthoDB" id="9793216at2"/>
<dbReference type="SUPFAM" id="SSF109854">
    <property type="entry name" value="DinB/YfiT-like putative metalloenzymes"/>
    <property type="match status" value="1"/>
</dbReference>
<dbReference type="RefSeq" id="WP_079687657.1">
    <property type="nucleotide sequence ID" value="NZ_FUZU01000002.1"/>
</dbReference>
<evidence type="ECO:0000313" key="2">
    <source>
        <dbReference type="EMBL" id="SKC74642.1"/>
    </source>
</evidence>
<dbReference type="InterPro" id="IPR034660">
    <property type="entry name" value="DinB/YfiT-like"/>
</dbReference>
<dbReference type="AlphaFoldDB" id="A0A1T5LF65"/>
<dbReference type="STRING" id="688867.SAMN05660236_3103"/>